<proteinExistence type="inferred from homology"/>
<evidence type="ECO:0000313" key="3">
    <source>
        <dbReference type="Proteomes" id="UP001500151"/>
    </source>
</evidence>
<organism evidence="2 3">
    <name type="scientific">Streptomyces vastus</name>
    <dbReference type="NCBI Taxonomy" id="285451"/>
    <lineage>
        <taxon>Bacteria</taxon>
        <taxon>Bacillati</taxon>
        <taxon>Actinomycetota</taxon>
        <taxon>Actinomycetes</taxon>
        <taxon>Kitasatosporales</taxon>
        <taxon>Streptomycetaceae</taxon>
        <taxon>Streptomyces</taxon>
    </lineage>
</organism>
<dbReference type="PANTHER" id="PTHR46696:SF1">
    <property type="entry name" value="CYTOCHROME P450 YJIB-RELATED"/>
    <property type="match status" value="1"/>
</dbReference>
<dbReference type="Proteomes" id="UP001500151">
    <property type="component" value="Unassembled WGS sequence"/>
</dbReference>
<comment type="caution">
    <text evidence="2">The sequence shown here is derived from an EMBL/GenBank/DDBJ whole genome shotgun (WGS) entry which is preliminary data.</text>
</comment>
<evidence type="ECO:0000256" key="1">
    <source>
        <dbReference type="ARBA" id="ARBA00010617"/>
    </source>
</evidence>
<keyword evidence="3" id="KW-1185">Reference proteome</keyword>
<reference evidence="2 3" key="1">
    <citation type="journal article" date="2019" name="Int. J. Syst. Evol. Microbiol.">
        <title>The Global Catalogue of Microorganisms (GCM) 10K type strain sequencing project: providing services to taxonomists for standard genome sequencing and annotation.</title>
        <authorList>
            <consortium name="The Broad Institute Genomics Platform"/>
            <consortium name="The Broad Institute Genome Sequencing Center for Infectious Disease"/>
            <person name="Wu L."/>
            <person name="Ma J."/>
        </authorList>
    </citation>
    <scope>NUCLEOTIDE SEQUENCE [LARGE SCALE GENOMIC DNA]</scope>
    <source>
        <strain evidence="2 3">JCM 4524</strain>
    </source>
</reference>
<dbReference type="PANTHER" id="PTHR46696">
    <property type="entry name" value="P450, PUTATIVE (EUROFUNG)-RELATED"/>
    <property type="match status" value="1"/>
</dbReference>
<dbReference type="Gene3D" id="1.10.630.10">
    <property type="entry name" value="Cytochrome P450"/>
    <property type="match status" value="1"/>
</dbReference>
<name>A0ABN3QKQ5_9ACTN</name>
<gene>
    <name evidence="2" type="ORF">GCM10010307_18790</name>
</gene>
<comment type="similarity">
    <text evidence="1">Belongs to the cytochrome P450 family.</text>
</comment>
<dbReference type="SUPFAM" id="SSF48264">
    <property type="entry name" value="Cytochrome P450"/>
    <property type="match status" value="1"/>
</dbReference>
<protein>
    <recommendedName>
        <fullName evidence="4">Cytochrome P450</fullName>
    </recommendedName>
</protein>
<dbReference type="EMBL" id="BAAASJ010000021">
    <property type="protein sequence ID" value="GAA2628697.1"/>
    <property type="molecule type" value="Genomic_DNA"/>
</dbReference>
<evidence type="ECO:0008006" key="4">
    <source>
        <dbReference type="Google" id="ProtNLM"/>
    </source>
</evidence>
<evidence type="ECO:0000313" key="2">
    <source>
        <dbReference type="EMBL" id="GAA2628697.1"/>
    </source>
</evidence>
<sequence length="160" mass="18384">MTSPTHPALPTDRPLLDPPPEYAKWRAEEHVQRVTIWGENSPWLITRHEDARAVLADPRFSADATLAGFPGMRPQAPPRAPGQFFMMDPPDHTRLRRMLIPAFTFRRIEQLRPAIGRICEELIDAMTVRRRHRRRSRRVVRPPAALPRDLRAARGAVRGP</sequence>
<dbReference type="InterPro" id="IPR036396">
    <property type="entry name" value="Cyt_P450_sf"/>
</dbReference>
<accession>A0ABN3QKQ5</accession>